<sequence length="58" mass="5941">MLLAALSAGKRLSPSAVALSGIGISAIFTAGIQYLTVKHASDANTALLWLAGSLWERG</sequence>
<evidence type="ECO:0000256" key="8">
    <source>
        <dbReference type="SAM" id="Phobius"/>
    </source>
</evidence>
<keyword evidence="7 8" id="KW-0472">Membrane</keyword>
<evidence type="ECO:0000256" key="3">
    <source>
        <dbReference type="ARBA" id="ARBA00022448"/>
    </source>
</evidence>
<gene>
    <name evidence="9" type="ORF">FPZ49_33185</name>
</gene>
<comment type="caution">
    <text evidence="9">The sequence shown here is derived from an EMBL/GenBank/DDBJ whole genome shotgun (WGS) entry which is preliminary data.</text>
</comment>
<dbReference type="GO" id="GO:0022857">
    <property type="term" value="F:transmembrane transporter activity"/>
    <property type="evidence" value="ECO:0007669"/>
    <property type="project" value="InterPro"/>
</dbReference>
<evidence type="ECO:0000256" key="7">
    <source>
        <dbReference type="ARBA" id="ARBA00023136"/>
    </source>
</evidence>
<accession>A0A559JKC9</accession>
<keyword evidence="10" id="KW-1185">Reference proteome</keyword>
<evidence type="ECO:0000256" key="2">
    <source>
        <dbReference type="ARBA" id="ARBA00007935"/>
    </source>
</evidence>
<keyword evidence="4" id="KW-1003">Cell membrane</keyword>
<dbReference type="Pfam" id="PF01032">
    <property type="entry name" value="FecCD"/>
    <property type="match status" value="1"/>
</dbReference>
<dbReference type="SUPFAM" id="SSF81345">
    <property type="entry name" value="ABC transporter involved in vitamin B12 uptake, BtuC"/>
    <property type="match status" value="1"/>
</dbReference>
<dbReference type="Proteomes" id="UP000317036">
    <property type="component" value="Unassembled WGS sequence"/>
</dbReference>
<evidence type="ECO:0000313" key="10">
    <source>
        <dbReference type="Proteomes" id="UP000317036"/>
    </source>
</evidence>
<dbReference type="OrthoDB" id="9811721at2"/>
<keyword evidence="6 8" id="KW-1133">Transmembrane helix</keyword>
<organism evidence="9 10">
    <name type="scientific">Paenibacillus cremeus</name>
    <dbReference type="NCBI Taxonomy" id="2163881"/>
    <lineage>
        <taxon>Bacteria</taxon>
        <taxon>Bacillati</taxon>
        <taxon>Bacillota</taxon>
        <taxon>Bacilli</taxon>
        <taxon>Bacillales</taxon>
        <taxon>Paenibacillaceae</taxon>
        <taxon>Paenibacillus</taxon>
    </lineage>
</organism>
<dbReference type="EMBL" id="VNJI01000075">
    <property type="protein sequence ID" value="TVY00326.1"/>
    <property type="molecule type" value="Genomic_DNA"/>
</dbReference>
<reference evidence="9 10" key="1">
    <citation type="submission" date="2019-07" db="EMBL/GenBank/DDBJ databases">
        <authorList>
            <person name="Kim J."/>
        </authorList>
    </citation>
    <scope>NUCLEOTIDE SEQUENCE [LARGE SCALE GENOMIC DNA]</scope>
    <source>
        <strain evidence="9 10">JC52</strain>
    </source>
</reference>
<dbReference type="InterPro" id="IPR000522">
    <property type="entry name" value="ABC_transptr_permease_BtuC"/>
</dbReference>
<feature type="transmembrane region" description="Helical" evidence="8">
    <location>
        <begin position="12"/>
        <end position="35"/>
    </location>
</feature>
<dbReference type="Gene3D" id="1.10.3470.10">
    <property type="entry name" value="ABC transporter involved in vitamin B12 uptake, BtuC"/>
    <property type="match status" value="1"/>
</dbReference>
<comment type="subcellular location">
    <subcellularLocation>
        <location evidence="1">Cell membrane</location>
        <topology evidence="1">Multi-pass membrane protein</topology>
    </subcellularLocation>
</comment>
<evidence type="ECO:0000256" key="5">
    <source>
        <dbReference type="ARBA" id="ARBA00022692"/>
    </source>
</evidence>
<keyword evidence="3" id="KW-0813">Transport</keyword>
<dbReference type="AlphaFoldDB" id="A0A559JKC9"/>
<proteinExistence type="inferred from homology"/>
<keyword evidence="5 8" id="KW-0812">Transmembrane</keyword>
<evidence type="ECO:0000256" key="6">
    <source>
        <dbReference type="ARBA" id="ARBA00022989"/>
    </source>
</evidence>
<evidence type="ECO:0000256" key="1">
    <source>
        <dbReference type="ARBA" id="ARBA00004651"/>
    </source>
</evidence>
<name>A0A559JKC9_9BACL</name>
<dbReference type="GO" id="GO:0005886">
    <property type="term" value="C:plasma membrane"/>
    <property type="evidence" value="ECO:0007669"/>
    <property type="project" value="UniProtKB-SubCell"/>
</dbReference>
<evidence type="ECO:0000256" key="4">
    <source>
        <dbReference type="ARBA" id="ARBA00022475"/>
    </source>
</evidence>
<comment type="similarity">
    <text evidence="2">Belongs to the binding-protein-dependent transport system permease family. FecCD subfamily.</text>
</comment>
<evidence type="ECO:0000313" key="9">
    <source>
        <dbReference type="EMBL" id="TVY00326.1"/>
    </source>
</evidence>
<protein>
    <submittedName>
        <fullName evidence="9">Iron chelate uptake ABC transporter family permease subunit</fullName>
    </submittedName>
</protein>
<dbReference type="InterPro" id="IPR037294">
    <property type="entry name" value="ABC_BtuC-like"/>
</dbReference>